<dbReference type="EMBL" id="JNVM01000041">
    <property type="protein sequence ID" value="KEQ22275.1"/>
    <property type="molecule type" value="Genomic_DNA"/>
</dbReference>
<feature type="signal peptide" evidence="2">
    <location>
        <begin position="1"/>
        <end position="39"/>
    </location>
</feature>
<feature type="chain" id="PRO_5001761067" description="SLH domain-containing protein" evidence="2">
    <location>
        <begin position="40"/>
        <end position="1480"/>
    </location>
</feature>
<dbReference type="InterPro" id="IPR013320">
    <property type="entry name" value="ConA-like_dom_sf"/>
</dbReference>
<dbReference type="PANTHER" id="PTHR43308">
    <property type="entry name" value="OUTER MEMBRANE PROTEIN ALPHA-RELATED"/>
    <property type="match status" value="1"/>
</dbReference>
<organism evidence="4 5">
    <name type="scientific">Paenibacillus tyrfis</name>
    <dbReference type="NCBI Taxonomy" id="1501230"/>
    <lineage>
        <taxon>Bacteria</taxon>
        <taxon>Bacillati</taxon>
        <taxon>Bacillota</taxon>
        <taxon>Bacilli</taxon>
        <taxon>Bacillales</taxon>
        <taxon>Paenibacillaceae</taxon>
        <taxon>Paenibacillus</taxon>
    </lineage>
</organism>
<reference evidence="4 5" key="1">
    <citation type="submission" date="2014-06" db="EMBL/GenBank/DDBJ databases">
        <title>Draft genome sequence of Paenibacillus sp. MSt1.</title>
        <authorList>
            <person name="Aw Y.K."/>
            <person name="Ong K.S."/>
            <person name="Gan H.M."/>
            <person name="Lee S.M."/>
        </authorList>
    </citation>
    <scope>NUCLEOTIDE SEQUENCE [LARGE SCALE GENOMIC DNA]</scope>
    <source>
        <strain evidence="4 5">MSt1</strain>
    </source>
</reference>
<dbReference type="Pfam" id="PF26628">
    <property type="entry name" value="DUF8202"/>
    <property type="match status" value="1"/>
</dbReference>
<dbReference type="InterPro" id="IPR001119">
    <property type="entry name" value="SLH_dom"/>
</dbReference>
<sequence length="1480" mass="156035">MTPTKENRLFWKKRLALLLTFVLVASGLPVTMAPQTAKAATANPGGVDGTVLWLRPDEGIAAASGQAVSAWIDQSDSQNTATQSTYANQPTYWNNADYNVNFNPILRFDGNDLLNLDVNKLPTGKTPRTIVSVAATEVNDGNHYIISWGQNNQYKLMGMMQIGTAGALTGYTNEFMSSSGFWQPKIPNELFGTYDGANGALYSKMKQIAKQSRLWDTGNVGAAVGSILGGGQYWTGTIGDLIVFNRVLSDSERQRISTYLAIKYGYTMDSSDYLASDGSKVWNASENTGYRFNIAGISRDDNGALLQKQSHSTNAGKQVTIGLNEIAEMNSVNNSVFDAAMQYLVWGDNGKALTFNKQLGATNQYYAERLWKVQNAGAVGKVQIAIPKGAMPPNASLLVSDSDSDFSSAAQLPLTEITLNGVPHYAAKMTLHDGQYFTYAAKAPLLESAALEQTVANGNQVTLTFDQDVQVTDLTGFTIKVGNDVVTIGPGDFKIDPANAKKLILTLPAGSDVSGKSVNVSYDGLGNLKSPYGTPVHSFAMDAVDSFVAALNITQPSVNPVTAGKPTIEGTVEPGSAVKIVIKDSNGNPITGAGGAAVVDGNGNWTFTPNAGLTDGKYTIEATATKDNRIATKTKEINVAIAAPALTIAEPSGNTVSVSKPEIKGTTDAGATVTVAIKDKDGNVVGTQAVTVNPDGTWNFTPDKDLADGKYTFEVTAAKNGKSTQVTKTVTVDTSLPALTITEPSGSTVSVPKPEFKGTADAGATVTVAIKDKDGNVVGTQAVTVNPDGTWNFTPDSNLVDGNYTFEVTATKDGKSTQVTKTVTVDTSLPALTIIEPSGSTVSVSKPEFKGTTDVGAIVTVAIKDKDGNVVGTPTVTVNAYGVWSFTPDKALADGNYTIEVTSTKDGKSTQATKTVIVATTNDSKLAGLQLNSWNGTPIGLSPAFDGSTTKYTASVTNSVYSVTVSSLPLDPNAKIEVSVNNGPWQQVANGTASGNLPLNVGTNTIVVKVTDAKGHVTEYTLTITRESSDSGDSDSSSGGSTTTPSTSTGSSSSGGSTTPNGSGIETSVNGKDDAFATGKESTSGDRKVTSVQVDLDKLNKALSQGNGQKLAIHSSKDGDMKVDGLTAGTVKQLADKGTSLEISNPLAIYPVPGGKMDLSAVSKQLGNAALGDIAVHIDIARASDTLINNAKNKAAAEGYELLVNPVDLDMTFSHDGKMVRAGQLSGYAAKYIALPEGIDPNRITTGVIVNPDGSVFHVPTVVTKINSRYYALIKDLRSNGSYSVIWNPQDFDDVKSHWGKADVNNIAARLDLAGTGNNTFSPDRNVTRSEFSEIVVAGLGLKRQNAPQNKFPDVSDSAWYRSPVAIANEFDIVRGYEDGNFYGDRQITREQGMAMIARAYKLIETKTALSQEQTDALLAKYEDAKKVSAWAREDIALMIEAGIVQGNGPQLLSPQSNMTRAEVTALIARLLKTTNLIDK</sequence>
<dbReference type="Pfam" id="PF19077">
    <property type="entry name" value="Big_13"/>
    <property type="match status" value="4"/>
</dbReference>
<feature type="region of interest" description="Disordered" evidence="1">
    <location>
        <begin position="1024"/>
        <end position="1090"/>
    </location>
</feature>
<evidence type="ECO:0000259" key="3">
    <source>
        <dbReference type="PROSITE" id="PS51272"/>
    </source>
</evidence>
<feature type="domain" description="SLH" evidence="3">
    <location>
        <begin position="1419"/>
        <end position="1480"/>
    </location>
</feature>
<dbReference type="PROSITE" id="PS51272">
    <property type="entry name" value="SLH"/>
    <property type="match status" value="3"/>
</dbReference>
<comment type="caution">
    <text evidence="4">The sequence shown here is derived from an EMBL/GenBank/DDBJ whole genome shotgun (WGS) entry which is preliminary data.</text>
</comment>
<feature type="compositionally biased region" description="Low complexity" evidence="1">
    <location>
        <begin position="1034"/>
        <end position="1064"/>
    </location>
</feature>
<dbReference type="Pfam" id="PF12733">
    <property type="entry name" value="Cadherin-like"/>
    <property type="match status" value="1"/>
</dbReference>
<evidence type="ECO:0000256" key="2">
    <source>
        <dbReference type="SAM" id="SignalP"/>
    </source>
</evidence>
<name>A0A081NV02_9BACL</name>
<dbReference type="eggNOG" id="COG3210">
    <property type="taxonomic scope" value="Bacteria"/>
</dbReference>
<dbReference type="SUPFAM" id="SSF49899">
    <property type="entry name" value="Concanavalin A-like lectins/glucanases"/>
    <property type="match status" value="1"/>
</dbReference>
<feature type="domain" description="SLH" evidence="3">
    <location>
        <begin position="1348"/>
        <end position="1411"/>
    </location>
</feature>
<feature type="domain" description="SLH" evidence="3">
    <location>
        <begin position="1287"/>
        <end position="1347"/>
    </location>
</feature>
<evidence type="ECO:0000313" key="5">
    <source>
        <dbReference type="Proteomes" id="UP000028123"/>
    </source>
</evidence>
<dbReference type="PANTHER" id="PTHR43308:SF5">
    <property type="entry name" value="S-LAYER PROTEIN _ PEPTIDOGLYCAN ENDO-BETA-N-ACETYLGLUCOSAMINIDASE"/>
    <property type="match status" value="1"/>
</dbReference>
<dbReference type="OrthoDB" id="663332at2"/>
<dbReference type="eggNOG" id="COG1361">
    <property type="taxonomic scope" value="Bacteria"/>
</dbReference>
<gene>
    <name evidence="4" type="ORF">ET33_27270</name>
</gene>
<dbReference type="eggNOG" id="COG2911">
    <property type="taxonomic scope" value="Bacteria"/>
</dbReference>
<dbReference type="InterPro" id="IPR025883">
    <property type="entry name" value="Cadherin-like_domain"/>
</dbReference>
<dbReference type="eggNOG" id="COG3391">
    <property type="taxonomic scope" value="Bacteria"/>
</dbReference>
<dbReference type="Gene3D" id="2.60.40.10">
    <property type="entry name" value="Immunoglobulins"/>
    <property type="match status" value="5"/>
</dbReference>
<protein>
    <recommendedName>
        <fullName evidence="3">SLH domain-containing protein</fullName>
    </recommendedName>
</protein>
<keyword evidence="5" id="KW-1185">Reference proteome</keyword>
<evidence type="ECO:0000256" key="1">
    <source>
        <dbReference type="SAM" id="MobiDB-lite"/>
    </source>
</evidence>
<dbReference type="InterPro" id="IPR051465">
    <property type="entry name" value="Cell_Envelope_Struct_Comp"/>
</dbReference>
<dbReference type="Proteomes" id="UP000028123">
    <property type="component" value="Unassembled WGS sequence"/>
</dbReference>
<dbReference type="InterPro" id="IPR013783">
    <property type="entry name" value="Ig-like_fold"/>
</dbReference>
<evidence type="ECO:0000313" key="4">
    <source>
        <dbReference type="EMBL" id="KEQ22275.1"/>
    </source>
</evidence>
<dbReference type="RefSeq" id="WP_036692069.1">
    <property type="nucleotide sequence ID" value="NZ_JNVM01000041.1"/>
</dbReference>
<accession>A0A081NV02</accession>
<dbReference type="InterPro" id="IPR044016">
    <property type="entry name" value="Big_13"/>
</dbReference>
<proteinExistence type="predicted"/>
<dbReference type="InterPro" id="IPR058515">
    <property type="entry name" value="DUF8202"/>
</dbReference>
<keyword evidence="2" id="KW-0732">Signal</keyword>
<dbReference type="Pfam" id="PF00395">
    <property type="entry name" value="SLH"/>
    <property type="match status" value="3"/>
</dbReference>